<feature type="compositionally biased region" description="Low complexity" evidence="1">
    <location>
        <begin position="896"/>
        <end position="930"/>
    </location>
</feature>
<dbReference type="Proteomes" id="UP001595867">
    <property type="component" value="Unassembled WGS sequence"/>
</dbReference>
<gene>
    <name evidence="2" type="ORF">ACFO0C_29180</name>
</gene>
<feature type="region of interest" description="Disordered" evidence="1">
    <location>
        <begin position="896"/>
        <end position="942"/>
    </location>
</feature>
<name>A0ABV8J1Z4_9ACTN</name>
<accession>A0ABV8J1Z4</accession>
<evidence type="ECO:0000313" key="2">
    <source>
        <dbReference type="EMBL" id="MFC4069025.1"/>
    </source>
</evidence>
<organism evidence="2 3">
    <name type="scientific">Actinoplanes subglobosus</name>
    <dbReference type="NCBI Taxonomy" id="1547892"/>
    <lineage>
        <taxon>Bacteria</taxon>
        <taxon>Bacillati</taxon>
        <taxon>Actinomycetota</taxon>
        <taxon>Actinomycetes</taxon>
        <taxon>Micromonosporales</taxon>
        <taxon>Micromonosporaceae</taxon>
        <taxon>Actinoplanes</taxon>
    </lineage>
</organism>
<feature type="compositionally biased region" description="Basic and acidic residues" evidence="1">
    <location>
        <begin position="954"/>
        <end position="972"/>
    </location>
</feature>
<dbReference type="RefSeq" id="WP_378069903.1">
    <property type="nucleotide sequence ID" value="NZ_JBHSBL010000019.1"/>
</dbReference>
<dbReference type="SUPFAM" id="SSF48371">
    <property type="entry name" value="ARM repeat"/>
    <property type="match status" value="1"/>
</dbReference>
<comment type="caution">
    <text evidence="2">The sequence shown here is derived from an EMBL/GenBank/DDBJ whole genome shotgun (WGS) entry which is preliminary data.</text>
</comment>
<evidence type="ECO:0000256" key="1">
    <source>
        <dbReference type="SAM" id="MobiDB-lite"/>
    </source>
</evidence>
<reference evidence="3" key="1">
    <citation type="journal article" date="2019" name="Int. J. Syst. Evol. Microbiol.">
        <title>The Global Catalogue of Microorganisms (GCM) 10K type strain sequencing project: providing services to taxonomists for standard genome sequencing and annotation.</title>
        <authorList>
            <consortium name="The Broad Institute Genomics Platform"/>
            <consortium name="The Broad Institute Genome Sequencing Center for Infectious Disease"/>
            <person name="Wu L."/>
            <person name="Ma J."/>
        </authorList>
    </citation>
    <scope>NUCLEOTIDE SEQUENCE [LARGE SCALE GENOMIC DNA]</scope>
    <source>
        <strain evidence="3">TBRC 5832</strain>
    </source>
</reference>
<proteinExistence type="predicted"/>
<protein>
    <submittedName>
        <fullName evidence="2">Uncharacterized protein</fullName>
    </submittedName>
</protein>
<evidence type="ECO:0000313" key="3">
    <source>
        <dbReference type="Proteomes" id="UP001595867"/>
    </source>
</evidence>
<feature type="region of interest" description="Disordered" evidence="1">
    <location>
        <begin position="954"/>
        <end position="979"/>
    </location>
</feature>
<sequence length="1122" mass="119340">MLSDDLDSLPDPRRVPALLSRLRDEDDPGARLAGLAAGGPTARYLAAVAAGASGHRPIVAGALRDPDPAVRAEAARQALRRGWTTGGELLADAPPVLRHLVLRLLRKYPGSGDAVIDLVRERYGDREAAVLLPACSAPVVARLLPALARSTVSWKVLARRHSTAVLDWADATLSAAGSPDWAPVLDAVQACAALQPARVLDLLERHTTDPLPLIDLAPLAARFPSRVVALVATRVESRSSWQYLPDRVMRHLLALGLDDLVALSRVAWKLLEMLPPDRRVALFDATRPELPYPEQVDLLPEPAREREVRRVLALPRVAGDEALTRSWRTHLPAAEALQILDERARDPDAYVRQGAYQAMVAVAGREPAALPRVLDRLRRLRNEREGVRKEVLRTFTVLIPHLTGAVVPALAAVVDATIEARDLSRPQEDFLGEFAWMVLAGAGDDEVVSRWALDLIARVPIPTYVETPLRPGQEHLVEAALLKRITADTAELFDLVLLLEKRARALPAVQDLLGRAADPASPADVRARAVTMWLDDPRTRSARAATILRADPTAISLAPVWREVSGFSTDLLDEILFAPAAPLPSVAAAGLVPVLAAAGLVPVLAAAGPPGRVRRWTVRQQRAYATALAAVAADPDTDQRVRVAAVKNLARVPVTGRELLGDFLDVPSTPIAEAALGALPWTDRPDEALPILLTHAGGDRARVALPAADRAARFVNPSVLISLLRGVLLAPPAAPVRVSSRKAAVRILARYGPPESPELLAEVWHAPGAHTDVRATVVTALRGPVPSPAAWAIFTEAAGSAERAEVAALLACTPQELAEPGRARFAELVVSACASPDRTIAWAAFERLPQWIPWAPQAVDLVVAALADPDFTGPGTYRPDPAYTALVAALLESPAAAGRNPAPAGSNPAAADSNPATAGNNPDGAGDDSAGPGGDGRFGGTGRSALAEVFDRLVARDQQDTEPSRPDRDRPVRRSLTRITDTAARRVRSHPCADPEPARAAARGLAAHPGFLDDGAELLLALARVEAEPLAEVADLVAGRPALAVRLAGQLGESAKDTARPETARTLGDRGDLAGGLFALALVSAAGGASRWKEPWPVALNRLRDHPQPDVAAGALRRQMYR</sequence>
<dbReference type="InterPro" id="IPR016024">
    <property type="entry name" value="ARM-type_fold"/>
</dbReference>
<feature type="compositionally biased region" description="Gly residues" evidence="1">
    <location>
        <begin position="931"/>
        <end position="942"/>
    </location>
</feature>
<dbReference type="EMBL" id="JBHSBL010000019">
    <property type="protein sequence ID" value="MFC4069025.1"/>
    <property type="molecule type" value="Genomic_DNA"/>
</dbReference>
<keyword evidence="3" id="KW-1185">Reference proteome</keyword>